<dbReference type="AlphaFoldDB" id="A0A941E1M4"/>
<name>A0A941E1M4_9BACI</name>
<gene>
    <name evidence="4" type="ORF">KCX74_14500</name>
</gene>
<dbReference type="Pfam" id="PF13791">
    <property type="entry name" value="Sigma_reg_C"/>
    <property type="match status" value="1"/>
</dbReference>
<dbReference type="InterPro" id="IPR029101">
    <property type="entry name" value="Sigma_reg_N"/>
</dbReference>
<keyword evidence="5" id="KW-1185">Reference proteome</keyword>
<keyword evidence="1" id="KW-1133">Transmembrane helix</keyword>
<feature type="transmembrane region" description="Helical" evidence="1">
    <location>
        <begin position="75"/>
        <end position="98"/>
    </location>
</feature>
<dbReference type="RefSeq" id="WP_051388246.1">
    <property type="nucleotide sequence ID" value="NZ_BAAACY010000008.1"/>
</dbReference>
<evidence type="ECO:0000259" key="2">
    <source>
        <dbReference type="Pfam" id="PF13791"/>
    </source>
</evidence>
<dbReference type="EMBL" id="JAGSOT010000047">
    <property type="protein sequence ID" value="MBR7797243.1"/>
    <property type="molecule type" value="Genomic_DNA"/>
</dbReference>
<keyword evidence="1" id="KW-0812">Transmembrane</keyword>
<feature type="domain" description="Sigma factor regulator N-terminal" evidence="3">
    <location>
        <begin position="69"/>
        <end position="153"/>
    </location>
</feature>
<evidence type="ECO:0000313" key="4">
    <source>
        <dbReference type="EMBL" id="MBR7797243.1"/>
    </source>
</evidence>
<accession>A0A941E1M4</accession>
<proteinExistence type="predicted"/>
<comment type="caution">
    <text evidence="4">The sequence shown here is derived from an EMBL/GenBank/DDBJ whole genome shotgun (WGS) entry which is preliminary data.</text>
</comment>
<sequence>MSTEWKEKLKKYYNGELSEEEALEVEEELDRLDDYQEILGKEIPSVDQENDREDIPPEKVQQILNSSIRHAKFSLVAYVVMILLLIYPIMVIASYLYYGVNNKAEELIDVAINTVYVTEPNVSLEEMEIEEQINLFHFQVQMDLFKRIGKKDIKQGEWQVKYLFDDAKMPVRNYITESPKERIPYFDTKKLYHPKATITNRDNTAWDTLEKLPEGTVSEIYVSLNKLTNPDEMPDIVDGMDVEWRWYAIDTGLESTGKDLEGRYLAPIGYPAQTDPDAWSPYNNSKSNEAQFLDSLHLLEKYEEQAVAISHAKSLELNDRISYLMNHGIHVYAGVLTGPTKEILKLQENEAIRAIHIGEVRLWNW</sequence>
<protein>
    <submittedName>
        <fullName evidence="4">Anti-sigma factor</fullName>
    </submittedName>
</protein>
<dbReference type="Proteomes" id="UP000675284">
    <property type="component" value="Unassembled WGS sequence"/>
</dbReference>
<evidence type="ECO:0000259" key="3">
    <source>
        <dbReference type="Pfam" id="PF13800"/>
    </source>
</evidence>
<dbReference type="Pfam" id="PF13800">
    <property type="entry name" value="Sigma_reg_N"/>
    <property type="match status" value="1"/>
</dbReference>
<reference evidence="4" key="1">
    <citation type="submission" date="2021-04" db="EMBL/GenBank/DDBJ databases">
        <title>Isolation and polyphasic classification of algal microorganism.</title>
        <authorList>
            <person name="Wang S."/>
        </authorList>
    </citation>
    <scope>NUCLEOTIDE SEQUENCE</scope>
    <source>
        <strain evidence="4">720a</strain>
    </source>
</reference>
<evidence type="ECO:0000256" key="1">
    <source>
        <dbReference type="SAM" id="Phobius"/>
    </source>
</evidence>
<dbReference type="InterPro" id="IPR025672">
    <property type="entry name" value="Sigma_reg_C_dom"/>
</dbReference>
<organism evidence="4 5">
    <name type="scientific">Virgibacillus salarius</name>
    <dbReference type="NCBI Taxonomy" id="447199"/>
    <lineage>
        <taxon>Bacteria</taxon>
        <taxon>Bacillati</taxon>
        <taxon>Bacillota</taxon>
        <taxon>Bacilli</taxon>
        <taxon>Bacillales</taxon>
        <taxon>Bacillaceae</taxon>
        <taxon>Virgibacillus</taxon>
    </lineage>
</organism>
<evidence type="ECO:0000313" key="5">
    <source>
        <dbReference type="Proteomes" id="UP000675284"/>
    </source>
</evidence>
<feature type="domain" description="Sigma factor regulator C-terminal" evidence="2">
    <location>
        <begin position="209"/>
        <end position="359"/>
    </location>
</feature>
<keyword evidence="1" id="KW-0472">Membrane</keyword>